<organism evidence="2 3">
    <name type="scientific">Microtetraspora glauca</name>
    <dbReference type="NCBI Taxonomy" id="1996"/>
    <lineage>
        <taxon>Bacteria</taxon>
        <taxon>Bacillati</taxon>
        <taxon>Actinomycetota</taxon>
        <taxon>Actinomycetes</taxon>
        <taxon>Streptosporangiales</taxon>
        <taxon>Streptosporangiaceae</taxon>
        <taxon>Microtetraspora</taxon>
    </lineage>
</organism>
<feature type="domain" description="Recombinase" evidence="1">
    <location>
        <begin position="163"/>
        <end position="326"/>
    </location>
</feature>
<keyword evidence="3" id="KW-1185">Reference proteome</keyword>
<dbReference type="InterPro" id="IPR006119">
    <property type="entry name" value="Resolv_N"/>
</dbReference>
<accession>A0ABV3GSH1</accession>
<dbReference type="Proteomes" id="UP001551675">
    <property type="component" value="Unassembled WGS sequence"/>
</dbReference>
<dbReference type="RefSeq" id="WP_358141361.1">
    <property type="nucleotide sequence ID" value="NZ_JBFALK010000032.1"/>
</dbReference>
<dbReference type="PANTHER" id="PTHR30461">
    <property type="entry name" value="DNA-INVERTASE FROM LAMBDOID PROPHAGE"/>
    <property type="match status" value="1"/>
</dbReference>
<proteinExistence type="predicted"/>
<dbReference type="Gene3D" id="3.40.50.1390">
    <property type="entry name" value="Resolvase, N-terminal catalytic domain"/>
    <property type="match status" value="1"/>
</dbReference>
<evidence type="ECO:0000259" key="1">
    <source>
        <dbReference type="PROSITE" id="PS51737"/>
    </source>
</evidence>
<dbReference type="InterPro" id="IPR038109">
    <property type="entry name" value="DNA_bind_recomb_sf"/>
</dbReference>
<dbReference type="Pfam" id="PF00239">
    <property type="entry name" value="Resolvase"/>
    <property type="match status" value="1"/>
</dbReference>
<dbReference type="CDD" id="cd00338">
    <property type="entry name" value="Ser_Recombinase"/>
    <property type="match status" value="1"/>
</dbReference>
<dbReference type="Gene3D" id="3.90.1750.20">
    <property type="entry name" value="Putative Large Serine Recombinase, Chain B, Domain 2"/>
    <property type="match status" value="1"/>
</dbReference>
<dbReference type="SUPFAM" id="SSF53041">
    <property type="entry name" value="Resolvase-like"/>
    <property type="match status" value="1"/>
</dbReference>
<sequence length="436" mass="48691">MLRFAFAGRVSTEDLQDPTTSKQWQRSRAEGLIEGNGTIVTEFFDIGYSRSVAWSRRPQAARLLAALDDPERGFDAVVIGEPQRVFYDNQYVLTFPLFAHFGVPLWVPEIGGPIDPDSEAHNLIMSMYAGISKAERHRIQVRVRAAMTAQTEFEGRFLGGRPPYGYRLADAGLHPNPQQAAAGVRLHRLALDPPAAAVVKRIFMLRLDGLGAGRIAATLNATRVPCPSAHDRARNPHRSGEMWTVGTVLSILRNARYTGYQVWNKQRTTEVLVDPRDIAMGVHQVRRGNPEPSWVWSRHPAHPAIISIGDFDRAQFAPVILGTTRTYAFRGLLRCGFCQRSLEGSWTNNRSNYRCRQGHHPNVFVRDDKVAEHLGAWLIRAVAESAKRSNLEMVEVPRVLAEQVALCRSMGLTLTYQADVPALVTVVQGESIVIRM</sequence>
<dbReference type="Pfam" id="PF07508">
    <property type="entry name" value="Recombinase"/>
    <property type="match status" value="1"/>
</dbReference>
<evidence type="ECO:0000313" key="2">
    <source>
        <dbReference type="EMBL" id="MEV0974576.1"/>
    </source>
</evidence>
<name>A0ABV3GSH1_MICGL</name>
<dbReference type="PANTHER" id="PTHR30461:SF23">
    <property type="entry name" value="DNA RECOMBINASE-RELATED"/>
    <property type="match status" value="1"/>
</dbReference>
<dbReference type="InterPro" id="IPR050639">
    <property type="entry name" value="SSR_resolvase"/>
</dbReference>
<dbReference type="PROSITE" id="PS51737">
    <property type="entry name" value="RECOMBINASE_DNA_BIND"/>
    <property type="match status" value="1"/>
</dbReference>
<protein>
    <submittedName>
        <fullName evidence="2">Recombinase family protein</fullName>
    </submittedName>
</protein>
<dbReference type="EMBL" id="JBFALK010000032">
    <property type="protein sequence ID" value="MEV0974576.1"/>
    <property type="molecule type" value="Genomic_DNA"/>
</dbReference>
<dbReference type="SMART" id="SM00857">
    <property type="entry name" value="Resolvase"/>
    <property type="match status" value="1"/>
</dbReference>
<reference evidence="2 3" key="1">
    <citation type="submission" date="2024-06" db="EMBL/GenBank/DDBJ databases">
        <title>The Natural Products Discovery Center: Release of the First 8490 Sequenced Strains for Exploring Actinobacteria Biosynthetic Diversity.</title>
        <authorList>
            <person name="Kalkreuter E."/>
            <person name="Kautsar S.A."/>
            <person name="Yang D."/>
            <person name="Bader C.D."/>
            <person name="Teijaro C.N."/>
            <person name="Fluegel L."/>
            <person name="Davis C.M."/>
            <person name="Simpson J.R."/>
            <person name="Lauterbach L."/>
            <person name="Steele A.D."/>
            <person name="Gui C."/>
            <person name="Meng S."/>
            <person name="Li G."/>
            <person name="Viehrig K."/>
            <person name="Ye F."/>
            <person name="Su P."/>
            <person name="Kiefer A.F."/>
            <person name="Nichols A."/>
            <person name="Cepeda A.J."/>
            <person name="Yan W."/>
            <person name="Fan B."/>
            <person name="Jiang Y."/>
            <person name="Adhikari A."/>
            <person name="Zheng C.-J."/>
            <person name="Schuster L."/>
            <person name="Cowan T.M."/>
            <person name="Smanski M.J."/>
            <person name="Chevrette M.G."/>
            <person name="De Carvalho L.P.S."/>
            <person name="Shen B."/>
        </authorList>
    </citation>
    <scope>NUCLEOTIDE SEQUENCE [LARGE SCALE GENOMIC DNA]</scope>
    <source>
        <strain evidence="2 3">NPDC050100</strain>
    </source>
</reference>
<evidence type="ECO:0000313" key="3">
    <source>
        <dbReference type="Proteomes" id="UP001551675"/>
    </source>
</evidence>
<comment type="caution">
    <text evidence="2">The sequence shown here is derived from an EMBL/GenBank/DDBJ whole genome shotgun (WGS) entry which is preliminary data.</text>
</comment>
<dbReference type="InterPro" id="IPR011109">
    <property type="entry name" value="DNA_bind_recombinase_dom"/>
</dbReference>
<gene>
    <name evidence="2" type="ORF">AB0I59_38790</name>
</gene>
<dbReference type="InterPro" id="IPR036162">
    <property type="entry name" value="Resolvase-like_N_sf"/>
</dbReference>